<reference evidence="1 2" key="1">
    <citation type="journal article" date="2018" name="Front. Plant Sci.">
        <title>Red Clover (Trifolium pratense) and Zigzag Clover (T. medium) - A Picture of Genomic Similarities and Differences.</title>
        <authorList>
            <person name="Dluhosova J."/>
            <person name="Istvanek J."/>
            <person name="Nedelnik J."/>
            <person name="Repkova J."/>
        </authorList>
    </citation>
    <scope>NUCLEOTIDE SEQUENCE [LARGE SCALE GENOMIC DNA]</scope>
    <source>
        <strain evidence="2">cv. 10/8</strain>
        <tissue evidence="1">Leaf</tissue>
    </source>
</reference>
<evidence type="ECO:0000313" key="1">
    <source>
        <dbReference type="EMBL" id="MCI59274.1"/>
    </source>
</evidence>
<dbReference type="EMBL" id="LXQA010560484">
    <property type="protein sequence ID" value="MCI59274.1"/>
    <property type="molecule type" value="Genomic_DNA"/>
</dbReference>
<keyword evidence="2" id="KW-1185">Reference proteome</keyword>
<organism evidence="1 2">
    <name type="scientific">Trifolium medium</name>
    <dbReference type="NCBI Taxonomy" id="97028"/>
    <lineage>
        <taxon>Eukaryota</taxon>
        <taxon>Viridiplantae</taxon>
        <taxon>Streptophyta</taxon>
        <taxon>Embryophyta</taxon>
        <taxon>Tracheophyta</taxon>
        <taxon>Spermatophyta</taxon>
        <taxon>Magnoliopsida</taxon>
        <taxon>eudicotyledons</taxon>
        <taxon>Gunneridae</taxon>
        <taxon>Pentapetalae</taxon>
        <taxon>rosids</taxon>
        <taxon>fabids</taxon>
        <taxon>Fabales</taxon>
        <taxon>Fabaceae</taxon>
        <taxon>Papilionoideae</taxon>
        <taxon>50 kb inversion clade</taxon>
        <taxon>NPAAA clade</taxon>
        <taxon>Hologalegina</taxon>
        <taxon>IRL clade</taxon>
        <taxon>Trifolieae</taxon>
        <taxon>Trifolium</taxon>
    </lineage>
</organism>
<feature type="non-terminal residue" evidence="1">
    <location>
        <position position="1"/>
    </location>
</feature>
<dbReference type="AlphaFoldDB" id="A0A392TF98"/>
<comment type="caution">
    <text evidence="1">The sequence shown here is derived from an EMBL/GenBank/DDBJ whole genome shotgun (WGS) entry which is preliminary data.</text>
</comment>
<accession>A0A392TF98</accession>
<sequence>PSSTFIPTNTSNTIATMVQDHAEGLSFVAFVMNAATGSCDECCYWFE</sequence>
<dbReference type="Proteomes" id="UP000265520">
    <property type="component" value="Unassembled WGS sequence"/>
</dbReference>
<proteinExistence type="predicted"/>
<evidence type="ECO:0000313" key="2">
    <source>
        <dbReference type="Proteomes" id="UP000265520"/>
    </source>
</evidence>
<protein>
    <submittedName>
        <fullName evidence="1">Uncharacterized protein</fullName>
    </submittedName>
</protein>
<name>A0A392TF98_9FABA</name>